<keyword evidence="2" id="KW-1185">Reference proteome</keyword>
<accession>A0A8H6RN02</accession>
<name>A0A8H6RN02_9PEZI</name>
<organism evidence="1 2">
    <name type="scientific">Pseudocercospora fuligena</name>
    <dbReference type="NCBI Taxonomy" id="685502"/>
    <lineage>
        <taxon>Eukaryota</taxon>
        <taxon>Fungi</taxon>
        <taxon>Dikarya</taxon>
        <taxon>Ascomycota</taxon>
        <taxon>Pezizomycotina</taxon>
        <taxon>Dothideomycetes</taxon>
        <taxon>Dothideomycetidae</taxon>
        <taxon>Mycosphaerellales</taxon>
        <taxon>Mycosphaerellaceae</taxon>
        <taxon>Pseudocercospora</taxon>
    </lineage>
</organism>
<proteinExistence type="predicted"/>
<gene>
    <name evidence="1" type="ORF">HII31_03872</name>
</gene>
<evidence type="ECO:0000313" key="2">
    <source>
        <dbReference type="Proteomes" id="UP000660729"/>
    </source>
</evidence>
<reference evidence="1" key="1">
    <citation type="submission" date="2020-04" db="EMBL/GenBank/DDBJ databases">
        <title>Draft genome resource of the tomato pathogen Pseudocercospora fuligena.</title>
        <authorList>
            <person name="Zaccaron A."/>
        </authorList>
    </citation>
    <scope>NUCLEOTIDE SEQUENCE</scope>
    <source>
        <strain evidence="1">PF001</strain>
    </source>
</reference>
<dbReference type="PANTHER" id="PTHR42085:SF2">
    <property type="entry name" value="F-BOX DOMAIN-CONTAINING PROTEIN"/>
    <property type="match status" value="1"/>
</dbReference>
<dbReference type="OrthoDB" id="3636244at2759"/>
<sequence>MSLADLQLDAKQICCRRLATRYHHKYTVPQLRAAIKDRLGYNPPKSKTKEYYVNVMIEADYTIFRFLDLPAEMRNAVYEQLLTLGNGKARTNILRTSKQVYSEASSILYNDTVYKVDVEIDHRHLWTYIKRQPKTGNLVVGTSDPGSERLCDQDFERMTTALHVARFKTISLTLTFRNGIWLAATNADDERMCNVVSRTMSHHLWPLVNFLTTSKQLQTLEVIVEQIRVRLSDELMSKALWPLALLQDTLSINFVGISAQTVEYLRSEIAKTPTPDPGMNLSVLQAHKNAQVVEDLRRAMAVAEYGDIVPQSQLDQYTLGLSDEILTAVKSSRELFRSTDFADSDKVNAIGKGATVLQDSIEDKSLPTRLLSIIDKFKKSEISEEEPDDGWFHEKIQDAEDKIREWME</sequence>
<evidence type="ECO:0000313" key="1">
    <source>
        <dbReference type="EMBL" id="KAF7194805.1"/>
    </source>
</evidence>
<dbReference type="EMBL" id="JABCIY010000053">
    <property type="protein sequence ID" value="KAF7194805.1"/>
    <property type="molecule type" value="Genomic_DNA"/>
</dbReference>
<dbReference type="InterPro" id="IPR038883">
    <property type="entry name" value="AN11006-like"/>
</dbReference>
<dbReference type="PANTHER" id="PTHR42085">
    <property type="entry name" value="F-BOX DOMAIN-CONTAINING PROTEIN"/>
    <property type="match status" value="1"/>
</dbReference>
<dbReference type="Proteomes" id="UP000660729">
    <property type="component" value="Unassembled WGS sequence"/>
</dbReference>
<dbReference type="AlphaFoldDB" id="A0A8H6RN02"/>
<comment type="caution">
    <text evidence="1">The sequence shown here is derived from an EMBL/GenBank/DDBJ whole genome shotgun (WGS) entry which is preliminary data.</text>
</comment>
<protein>
    <submittedName>
        <fullName evidence="1">Uncharacterized protein</fullName>
    </submittedName>
</protein>